<dbReference type="InterPro" id="IPR012675">
    <property type="entry name" value="Beta-grasp_dom_sf"/>
</dbReference>
<keyword evidence="2" id="KW-0285">Flavoprotein</keyword>
<proteinExistence type="predicted"/>
<dbReference type="GO" id="GO:0051537">
    <property type="term" value="F:2 iron, 2 sulfur cluster binding"/>
    <property type="evidence" value="ECO:0007669"/>
    <property type="project" value="UniProtKB-KW"/>
</dbReference>
<keyword evidence="6" id="KW-0408">Iron</keyword>
<evidence type="ECO:0000256" key="5">
    <source>
        <dbReference type="ARBA" id="ARBA00023002"/>
    </source>
</evidence>
<dbReference type="PRINTS" id="PR00409">
    <property type="entry name" value="PHDIOXRDTASE"/>
</dbReference>
<dbReference type="STRING" id="1068978.AMETH_2421"/>
<keyword evidence="4" id="KW-0479">Metal-binding</keyword>
<dbReference type="GO" id="GO:0051213">
    <property type="term" value="F:dioxygenase activity"/>
    <property type="evidence" value="ECO:0007669"/>
    <property type="project" value="UniProtKB-KW"/>
</dbReference>
<evidence type="ECO:0000256" key="4">
    <source>
        <dbReference type="ARBA" id="ARBA00022723"/>
    </source>
</evidence>
<dbReference type="PANTHER" id="PTHR47354">
    <property type="entry name" value="NADH OXIDOREDUCTASE HCR"/>
    <property type="match status" value="1"/>
</dbReference>
<dbReference type="Gene3D" id="3.10.20.30">
    <property type="match status" value="1"/>
</dbReference>
<organism evidence="10 11">
    <name type="scientific">Amycolatopsis methanolica 239</name>
    <dbReference type="NCBI Taxonomy" id="1068978"/>
    <lineage>
        <taxon>Bacteria</taxon>
        <taxon>Bacillati</taxon>
        <taxon>Actinomycetota</taxon>
        <taxon>Actinomycetes</taxon>
        <taxon>Pseudonocardiales</taxon>
        <taxon>Pseudonocardiaceae</taxon>
        <taxon>Amycolatopsis</taxon>
        <taxon>Amycolatopsis methanolica group</taxon>
    </lineage>
</organism>
<feature type="domain" description="2Fe-2S ferredoxin-type" evidence="8">
    <location>
        <begin position="223"/>
        <end position="310"/>
    </location>
</feature>
<evidence type="ECO:0000256" key="1">
    <source>
        <dbReference type="ARBA" id="ARBA00001974"/>
    </source>
</evidence>
<name>A0A076MNQ3_AMYME</name>
<evidence type="ECO:0000256" key="2">
    <source>
        <dbReference type="ARBA" id="ARBA00022630"/>
    </source>
</evidence>
<keyword evidence="11" id="KW-1185">Reference proteome</keyword>
<dbReference type="InterPro" id="IPR036010">
    <property type="entry name" value="2Fe-2S_ferredoxin-like_sf"/>
</dbReference>
<evidence type="ECO:0000256" key="7">
    <source>
        <dbReference type="ARBA" id="ARBA00023014"/>
    </source>
</evidence>
<dbReference type="EMBL" id="CP009110">
    <property type="protein sequence ID" value="AIJ22513.1"/>
    <property type="molecule type" value="Genomic_DNA"/>
</dbReference>
<dbReference type="InterPro" id="IPR017927">
    <property type="entry name" value="FAD-bd_FR_type"/>
</dbReference>
<dbReference type="SUPFAM" id="SSF52343">
    <property type="entry name" value="Ferredoxin reductase-like, C-terminal NADP-linked domain"/>
    <property type="match status" value="1"/>
</dbReference>
<dbReference type="HOGENOM" id="CLU_003827_17_0_11"/>
<evidence type="ECO:0000313" key="10">
    <source>
        <dbReference type="EMBL" id="AIJ22513.1"/>
    </source>
</evidence>
<feature type="domain" description="FAD-binding FR-type" evidence="9">
    <location>
        <begin position="1"/>
        <end position="100"/>
    </location>
</feature>
<dbReference type="SUPFAM" id="SSF63380">
    <property type="entry name" value="Riboflavin synthase domain-like"/>
    <property type="match status" value="1"/>
</dbReference>
<comment type="cofactor">
    <cofactor evidence="1">
        <name>FAD</name>
        <dbReference type="ChEBI" id="CHEBI:57692"/>
    </cofactor>
</comment>
<dbReference type="PROSITE" id="PS51085">
    <property type="entry name" value="2FE2S_FER_2"/>
    <property type="match status" value="1"/>
</dbReference>
<sequence length="314" mass="34311">MTRELVVTSKEEAAEDVMVIHLTDPGGDPLPEWTPGAQVGVDGDGDVRQYSLCGPTSERFTWRIGVRRESNGVVSNKLHDSVSVGRRLHVSDPQNLFPLVPAERYVLIAGGIGITPLLPMVEEVKRAGREWSLYYRGRSRGHMAFRSEVDGPGVTLWPEDEHGLLPVNSLLGEPRPGTAVYCCGPAPLIDAVTEACAAWPAGTLHVERFTPDRPGDSARPFVAELRRSKRTIDVPTDKSLLEAIEAAGISVLSSCRTGTCGTCEATVLDGEPEHHDEVLTDEERQEGKLIMLCVSRFRSSDSIFDTRNTTKETP</sequence>
<evidence type="ECO:0000259" key="8">
    <source>
        <dbReference type="PROSITE" id="PS51085"/>
    </source>
</evidence>
<accession>A0A076MNQ3</accession>
<dbReference type="InterPro" id="IPR017938">
    <property type="entry name" value="Riboflavin_synthase-like_b-brl"/>
</dbReference>
<reference evidence="10 11" key="1">
    <citation type="submission" date="2014-07" db="EMBL/GenBank/DDBJ databases">
        <title>Whole Genome Sequence of the Amycolatopsis methanolica 239.</title>
        <authorList>
            <person name="Tang B."/>
        </authorList>
    </citation>
    <scope>NUCLEOTIDE SEQUENCE [LARGE SCALE GENOMIC DNA]</scope>
    <source>
        <strain evidence="10 11">239</strain>
    </source>
</reference>
<keyword evidence="3" id="KW-0001">2Fe-2S</keyword>
<dbReference type="SUPFAM" id="SSF54292">
    <property type="entry name" value="2Fe-2S ferredoxin-like"/>
    <property type="match status" value="1"/>
</dbReference>
<dbReference type="InterPro" id="IPR006058">
    <property type="entry name" value="2Fe2S_fd_BS"/>
</dbReference>
<dbReference type="KEGG" id="amq:AMETH_2421"/>
<dbReference type="RefSeq" id="WP_017981727.1">
    <property type="nucleotide sequence ID" value="NZ_AQUL01000001.1"/>
</dbReference>
<dbReference type="PROSITE" id="PS00197">
    <property type="entry name" value="2FE2S_FER_1"/>
    <property type="match status" value="1"/>
</dbReference>
<evidence type="ECO:0000259" key="9">
    <source>
        <dbReference type="PROSITE" id="PS51384"/>
    </source>
</evidence>
<dbReference type="PATRIC" id="fig|1068978.7.peg.2584"/>
<evidence type="ECO:0000256" key="6">
    <source>
        <dbReference type="ARBA" id="ARBA00023004"/>
    </source>
</evidence>
<keyword evidence="7" id="KW-0411">Iron-sulfur</keyword>
<dbReference type="PROSITE" id="PS51384">
    <property type="entry name" value="FAD_FR"/>
    <property type="match status" value="1"/>
</dbReference>
<evidence type="ECO:0000313" key="11">
    <source>
        <dbReference type="Proteomes" id="UP000062973"/>
    </source>
</evidence>
<dbReference type="Proteomes" id="UP000062973">
    <property type="component" value="Chromosome"/>
</dbReference>
<dbReference type="CDD" id="cd00207">
    <property type="entry name" value="fer2"/>
    <property type="match status" value="1"/>
</dbReference>
<dbReference type="eggNOG" id="COG1018">
    <property type="taxonomic scope" value="Bacteria"/>
</dbReference>
<dbReference type="AlphaFoldDB" id="A0A076MNQ3"/>
<dbReference type="CDD" id="cd06185">
    <property type="entry name" value="PDR_like"/>
    <property type="match status" value="1"/>
</dbReference>
<dbReference type="Gene3D" id="2.40.30.10">
    <property type="entry name" value="Translation factors"/>
    <property type="match status" value="1"/>
</dbReference>
<dbReference type="GO" id="GO:0046872">
    <property type="term" value="F:metal ion binding"/>
    <property type="evidence" value="ECO:0007669"/>
    <property type="project" value="UniProtKB-KW"/>
</dbReference>
<gene>
    <name evidence="10" type="ORF">AMETH_2421</name>
</gene>
<keyword evidence="10" id="KW-0223">Dioxygenase</keyword>
<keyword evidence="5" id="KW-0560">Oxidoreductase</keyword>
<dbReference type="PANTHER" id="PTHR47354:SF1">
    <property type="entry name" value="CARNITINE MONOOXYGENASE REDUCTASE SUBUNIT"/>
    <property type="match status" value="1"/>
</dbReference>
<dbReference type="InterPro" id="IPR050415">
    <property type="entry name" value="MRET"/>
</dbReference>
<dbReference type="OrthoDB" id="3807506at2"/>
<protein>
    <submittedName>
        <fullName evidence="10">Phthalate 4,5-dioxygenase</fullName>
    </submittedName>
</protein>
<dbReference type="Pfam" id="PF00111">
    <property type="entry name" value="Fer2"/>
    <property type="match status" value="1"/>
</dbReference>
<dbReference type="InterPro" id="IPR039261">
    <property type="entry name" value="FNR_nucleotide-bd"/>
</dbReference>
<dbReference type="Gene3D" id="3.40.50.80">
    <property type="entry name" value="Nucleotide-binding domain of ferredoxin-NADP reductase (FNR) module"/>
    <property type="match status" value="1"/>
</dbReference>
<dbReference type="InterPro" id="IPR001041">
    <property type="entry name" value="2Fe-2S_ferredoxin-type"/>
</dbReference>
<evidence type="ECO:0000256" key="3">
    <source>
        <dbReference type="ARBA" id="ARBA00022714"/>
    </source>
</evidence>